<dbReference type="InterPro" id="IPR045841">
    <property type="entry name" value="E3_UBR4_N"/>
</dbReference>
<dbReference type="PhylomeDB" id="A7RYW7"/>
<feature type="region of interest" description="Disordered" evidence="1">
    <location>
        <begin position="242"/>
        <end position="265"/>
    </location>
</feature>
<reference evidence="3 4" key="1">
    <citation type="journal article" date="2007" name="Science">
        <title>Sea anemone genome reveals ancestral eumetazoan gene repertoire and genomic organization.</title>
        <authorList>
            <person name="Putnam N.H."/>
            <person name="Srivastava M."/>
            <person name="Hellsten U."/>
            <person name="Dirks B."/>
            <person name="Chapman J."/>
            <person name="Salamov A."/>
            <person name="Terry A."/>
            <person name="Shapiro H."/>
            <person name="Lindquist E."/>
            <person name="Kapitonov V.V."/>
            <person name="Jurka J."/>
            <person name="Genikhovich G."/>
            <person name="Grigoriev I.V."/>
            <person name="Lucas S.M."/>
            <person name="Steele R.E."/>
            <person name="Finnerty J.R."/>
            <person name="Technau U."/>
            <person name="Martindale M.Q."/>
            <person name="Rokhsar D.S."/>
        </authorList>
    </citation>
    <scope>NUCLEOTIDE SEQUENCE [LARGE SCALE GENOMIC DNA]</scope>
    <source>
        <strain evidence="4">CH2 X CH6</strain>
    </source>
</reference>
<organism evidence="3 4">
    <name type="scientific">Nematostella vectensis</name>
    <name type="common">Starlet sea anemone</name>
    <dbReference type="NCBI Taxonomy" id="45351"/>
    <lineage>
        <taxon>Eukaryota</taxon>
        <taxon>Metazoa</taxon>
        <taxon>Cnidaria</taxon>
        <taxon>Anthozoa</taxon>
        <taxon>Hexacorallia</taxon>
        <taxon>Actiniaria</taxon>
        <taxon>Edwardsiidae</taxon>
        <taxon>Nematostella</taxon>
    </lineage>
</organism>
<dbReference type="Pfam" id="PF19423">
    <property type="entry name" value="E3_UBR4_N"/>
    <property type="match status" value="2"/>
</dbReference>
<dbReference type="eggNOG" id="KOG1776">
    <property type="taxonomic scope" value="Eukaryota"/>
</dbReference>
<evidence type="ECO:0000313" key="3">
    <source>
        <dbReference type="EMBL" id="EDO43431.1"/>
    </source>
</evidence>
<name>A7RYW7_NEMVE</name>
<evidence type="ECO:0000313" key="4">
    <source>
        <dbReference type="Proteomes" id="UP000001593"/>
    </source>
</evidence>
<evidence type="ECO:0000256" key="1">
    <source>
        <dbReference type="SAM" id="MobiDB-lite"/>
    </source>
</evidence>
<gene>
    <name evidence="3" type="ORF">NEMVEDRAFT_v1g98120</name>
</gene>
<proteinExistence type="predicted"/>
<feature type="non-terminal residue" evidence="3">
    <location>
        <position position="347"/>
    </location>
</feature>
<dbReference type="OMA" id="VCCELTH"/>
<dbReference type="HOGENOM" id="CLU_800718_0_0_1"/>
<protein>
    <recommendedName>
        <fullName evidence="2">E3 ubiquitin-protein ligase UBR4 N-terminal domain-containing protein</fullName>
    </recommendedName>
</protein>
<keyword evidence="4" id="KW-1185">Reference proteome</keyword>
<dbReference type="Proteomes" id="UP000001593">
    <property type="component" value="Unassembled WGS sequence"/>
</dbReference>
<accession>A7RYW7</accession>
<dbReference type="EMBL" id="DS469554">
    <property type="protein sequence ID" value="EDO43431.1"/>
    <property type="molecule type" value="Genomic_DNA"/>
</dbReference>
<feature type="domain" description="E3 ubiquitin-protein ligase UBR4 N-terminal" evidence="2">
    <location>
        <begin position="7"/>
        <end position="85"/>
    </location>
</feature>
<dbReference type="STRING" id="45351.A7RYW7"/>
<dbReference type="InParanoid" id="A7RYW7"/>
<dbReference type="AlphaFoldDB" id="A7RYW7"/>
<feature type="domain" description="E3 ubiquitin-protein ligase UBR4 N-terminal" evidence="2">
    <location>
        <begin position="104"/>
        <end position="339"/>
    </location>
</feature>
<sequence length="347" mass="37355">SLLGTSNLPLIIRACKVLLKFCLDRLKKKHEFCPLSKRELVHIIEGLCKGHGCLDRADVLNLTAALAASGLPQAIESPASRDEDASAVPYYSKDLLQQLQLGNTDDGDSKKQTANQDTKSYFSDCNIRALRELGGGQILLDTCLGLPSLWYISEFHGMKLDPKQEVTLKTIDGLSSDAVPSINIQCLQDLCSELALTSSILSLPVLEPLTPTRVHQLALIALGCINIAVTVGTGNFAIDAPSTTATSKPKATPGKPSLSRGAKGTGKTIAEEKLEKCIGTIVDRSLGVFDVICNLIASSSRAGGQVLHNFYMMSSFIILRTLQHVLYATTTDVPDKPQDTACVKYAW</sequence>
<evidence type="ECO:0000259" key="2">
    <source>
        <dbReference type="Pfam" id="PF19423"/>
    </source>
</evidence>